<proteinExistence type="predicted"/>
<reference evidence="2" key="1">
    <citation type="journal article" date="2023" name="Proc. Natl. Acad. Sci. U.S.A.">
        <title>Genomic and structural basis for evolution of tropane alkaloid biosynthesis.</title>
        <authorList>
            <person name="Wanga Y.-J."/>
            <person name="Taina T."/>
            <person name="Yua J.-Y."/>
            <person name="Lia J."/>
            <person name="Xua B."/>
            <person name="Chenc J."/>
            <person name="D'Auriad J.C."/>
            <person name="Huanga J.-P."/>
            <person name="Huanga S.-X."/>
        </authorList>
    </citation>
    <scope>NUCLEOTIDE SEQUENCE [LARGE SCALE GENOMIC DNA]</scope>
    <source>
        <strain evidence="2">cv. KIB-2019</strain>
    </source>
</reference>
<dbReference type="Proteomes" id="UP001152561">
    <property type="component" value="Unassembled WGS sequence"/>
</dbReference>
<keyword evidence="2" id="KW-1185">Reference proteome</keyword>
<dbReference type="AlphaFoldDB" id="A0A9Q1QUT8"/>
<gene>
    <name evidence="1" type="ORF">K7X08_021945</name>
</gene>
<protein>
    <submittedName>
        <fullName evidence="1">Uncharacterized protein</fullName>
    </submittedName>
</protein>
<evidence type="ECO:0000313" key="2">
    <source>
        <dbReference type="Proteomes" id="UP001152561"/>
    </source>
</evidence>
<accession>A0A9Q1QUT8</accession>
<name>A0A9Q1QUT8_9SOLA</name>
<sequence length="69" mass="7112">MCRAIGKALNQGDTGMGLTVVLDMRRSCLSGVQIGAPTTNHTEPGRSSGIVFGGRDHIASVNEAVTLSV</sequence>
<comment type="caution">
    <text evidence="1">The sequence shown here is derived from an EMBL/GenBank/DDBJ whole genome shotgun (WGS) entry which is preliminary data.</text>
</comment>
<evidence type="ECO:0000313" key="1">
    <source>
        <dbReference type="EMBL" id="KAJ8528253.1"/>
    </source>
</evidence>
<dbReference type="EMBL" id="JAJAGQ010000023">
    <property type="protein sequence ID" value="KAJ8528253.1"/>
    <property type="molecule type" value="Genomic_DNA"/>
</dbReference>
<organism evidence="1 2">
    <name type="scientific">Anisodus acutangulus</name>
    <dbReference type="NCBI Taxonomy" id="402998"/>
    <lineage>
        <taxon>Eukaryota</taxon>
        <taxon>Viridiplantae</taxon>
        <taxon>Streptophyta</taxon>
        <taxon>Embryophyta</taxon>
        <taxon>Tracheophyta</taxon>
        <taxon>Spermatophyta</taxon>
        <taxon>Magnoliopsida</taxon>
        <taxon>eudicotyledons</taxon>
        <taxon>Gunneridae</taxon>
        <taxon>Pentapetalae</taxon>
        <taxon>asterids</taxon>
        <taxon>lamiids</taxon>
        <taxon>Solanales</taxon>
        <taxon>Solanaceae</taxon>
        <taxon>Solanoideae</taxon>
        <taxon>Hyoscyameae</taxon>
        <taxon>Anisodus</taxon>
    </lineage>
</organism>